<sequence>MTSAITYSDSGRIDTRLRISALWVAMLFVFAYVDLFSLYRPDVRADLEVEKLSAFDINQTFLFSTTLYIVIPSLMVYLTLVMRPRTNRVANMIVAAGYGLTVIGSAVGEWNYYILGSAIETILLALVIHHAWTWPKATTRP</sequence>
<accession>A0ABY2BRV6</accession>
<keyword evidence="1" id="KW-0812">Transmembrane</keyword>
<dbReference type="Pfam" id="PF19851">
    <property type="entry name" value="DUF6326"/>
    <property type="match status" value="1"/>
</dbReference>
<organism evidence="2 3">
    <name type="scientific">Kribbella orskensis</name>
    <dbReference type="NCBI Taxonomy" id="2512216"/>
    <lineage>
        <taxon>Bacteria</taxon>
        <taxon>Bacillati</taxon>
        <taxon>Actinomycetota</taxon>
        <taxon>Actinomycetes</taxon>
        <taxon>Propionibacteriales</taxon>
        <taxon>Kribbellaceae</taxon>
        <taxon>Kribbella</taxon>
    </lineage>
</organism>
<keyword evidence="3" id="KW-1185">Reference proteome</keyword>
<dbReference type="EMBL" id="SLWM01000002">
    <property type="protein sequence ID" value="TCO29369.1"/>
    <property type="molecule type" value="Genomic_DNA"/>
</dbReference>
<dbReference type="RefSeq" id="WP_132188242.1">
    <property type="nucleotide sequence ID" value="NZ_SLWM01000002.1"/>
</dbReference>
<proteinExistence type="predicted"/>
<protein>
    <submittedName>
        <fullName evidence="2">Uncharacterized protein</fullName>
    </submittedName>
</protein>
<dbReference type="Proteomes" id="UP000295818">
    <property type="component" value="Unassembled WGS sequence"/>
</dbReference>
<evidence type="ECO:0000313" key="2">
    <source>
        <dbReference type="EMBL" id="TCO29369.1"/>
    </source>
</evidence>
<feature type="transmembrane region" description="Helical" evidence="1">
    <location>
        <begin position="89"/>
        <end position="107"/>
    </location>
</feature>
<evidence type="ECO:0000313" key="3">
    <source>
        <dbReference type="Proteomes" id="UP000295818"/>
    </source>
</evidence>
<comment type="caution">
    <text evidence="2">The sequence shown here is derived from an EMBL/GenBank/DDBJ whole genome shotgun (WGS) entry which is preliminary data.</text>
</comment>
<reference evidence="2 3" key="1">
    <citation type="journal article" date="2015" name="Stand. Genomic Sci.">
        <title>Genomic Encyclopedia of Bacterial and Archaeal Type Strains, Phase III: the genomes of soil and plant-associated and newly described type strains.</title>
        <authorList>
            <person name="Whitman W.B."/>
            <person name="Woyke T."/>
            <person name="Klenk H.P."/>
            <person name="Zhou Y."/>
            <person name="Lilburn T.G."/>
            <person name="Beck B.J."/>
            <person name="De Vos P."/>
            <person name="Vandamme P."/>
            <person name="Eisen J.A."/>
            <person name="Garrity G."/>
            <person name="Hugenholtz P."/>
            <person name="Kyrpides N.C."/>
        </authorList>
    </citation>
    <scope>NUCLEOTIDE SEQUENCE [LARGE SCALE GENOMIC DNA]</scope>
    <source>
        <strain evidence="2 3">VKM Ac-2538</strain>
    </source>
</reference>
<gene>
    <name evidence="2" type="ORF">EV644_10286</name>
</gene>
<feature type="transmembrane region" description="Helical" evidence="1">
    <location>
        <begin position="60"/>
        <end position="82"/>
    </location>
</feature>
<keyword evidence="1" id="KW-1133">Transmembrane helix</keyword>
<feature type="transmembrane region" description="Helical" evidence="1">
    <location>
        <begin position="113"/>
        <end position="132"/>
    </location>
</feature>
<keyword evidence="1" id="KW-0472">Membrane</keyword>
<name>A0ABY2BRV6_9ACTN</name>
<evidence type="ECO:0000256" key="1">
    <source>
        <dbReference type="SAM" id="Phobius"/>
    </source>
</evidence>
<feature type="transmembrane region" description="Helical" evidence="1">
    <location>
        <begin position="21"/>
        <end position="40"/>
    </location>
</feature>
<dbReference type="InterPro" id="IPR046289">
    <property type="entry name" value="DUF6326"/>
</dbReference>